<dbReference type="RefSeq" id="WP_097060099.1">
    <property type="nucleotide sequence ID" value="NZ_BMLC01000001.1"/>
</dbReference>
<dbReference type="Proteomes" id="UP000219440">
    <property type="component" value="Unassembled WGS sequence"/>
</dbReference>
<keyword evidence="2" id="KW-1185">Reference proteome</keyword>
<evidence type="ECO:0000313" key="2">
    <source>
        <dbReference type="Proteomes" id="UP000219440"/>
    </source>
</evidence>
<evidence type="ECO:0000313" key="1">
    <source>
        <dbReference type="EMBL" id="SOE59515.1"/>
    </source>
</evidence>
<dbReference type="EMBL" id="OCST01000002">
    <property type="protein sequence ID" value="SOE59515.1"/>
    <property type="molecule type" value="Genomic_DNA"/>
</dbReference>
<reference evidence="1 2" key="1">
    <citation type="submission" date="2017-09" db="EMBL/GenBank/DDBJ databases">
        <authorList>
            <person name="Ehlers B."/>
            <person name="Leendertz F.H."/>
        </authorList>
    </citation>
    <scope>NUCLEOTIDE SEQUENCE [LARGE SCALE GENOMIC DNA]</scope>
    <source>
        <strain evidence="1 2">CGMCC 1.05381</strain>
    </source>
</reference>
<gene>
    <name evidence="1" type="ORF">SAMN06296378_0953</name>
</gene>
<organism evidence="1 2">
    <name type="scientific">Salinibacterium xinjiangense</name>
    <dbReference type="NCBI Taxonomy" id="386302"/>
    <lineage>
        <taxon>Bacteria</taxon>
        <taxon>Bacillati</taxon>
        <taxon>Actinomycetota</taxon>
        <taxon>Actinomycetes</taxon>
        <taxon>Micrococcales</taxon>
        <taxon>Microbacteriaceae</taxon>
        <taxon>Salinibacterium</taxon>
    </lineage>
</organism>
<accession>A0A2C8Z6M3</accession>
<protein>
    <submittedName>
        <fullName evidence="1">Uncharacterized protein</fullName>
    </submittedName>
</protein>
<sequence length="144" mass="15218">MSATLTPTRAVSARDAAPTELHARQIAVGLALAVTAAIHVLDLPGKIEEVPYLAVAYIFLIVASFVIMERIFRVGKPLDYVAAIGLGLAILLAFVVNRTVGMPGATDDIGNWLEPLGLLSLVVESFVVWQATAAVLLLRRGATA</sequence>
<dbReference type="AlphaFoldDB" id="A0A2C8Z6M3"/>
<dbReference type="OrthoDB" id="68643at2"/>
<name>A0A2C8Z6M3_9MICO</name>
<proteinExistence type="predicted"/>